<organism evidence="1 2">
    <name type="scientific">Terfezia boudieri ATCC MYA-4762</name>
    <dbReference type="NCBI Taxonomy" id="1051890"/>
    <lineage>
        <taxon>Eukaryota</taxon>
        <taxon>Fungi</taxon>
        <taxon>Dikarya</taxon>
        <taxon>Ascomycota</taxon>
        <taxon>Pezizomycotina</taxon>
        <taxon>Pezizomycetes</taxon>
        <taxon>Pezizales</taxon>
        <taxon>Pezizaceae</taxon>
        <taxon>Terfezia</taxon>
    </lineage>
</organism>
<proteinExistence type="predicted"/>
<dbReference type="OrthoDB" id="5275002at2759"/>
<sequence length="260" mass="30656">MCLWKDHIHPACGHHTHIELGPGIKAEVALAKRCQIYKQCLGDPHREKCSIQFEYDQVRAVQGLPWAHPDFYTTQLQVGYSCYSFTCREINNIPLQVVDGWSTASTFTRARWAQQPRFTVPRAGHSREQMERWMWTEIIHCQRITYFACRYAQEEIALCIGRQDLLDIQSKRDEYRSIYDPQVELRRKYERKYNERNEELGRIFADQELILHWMRGMRQKRVLDLDGSPYVCVDEQGRYGLCPGALQLDRNCPCNSPPQQ</sequence>
<dbReference type="EMBL" id="ML121549">
    <property type="protein sequence ID" value="RPB22946.1"/>
    <property type="molecule type" value="Genomic_DNA"/>
</dbReference>
<evidence type="ECO:0000313" key="1">
    <source>
        <dbReference type="EMBL" id="RPB22946.1"/>
    </source>
</evidence>
<gene>
    <name evidence="1" type="ORF">L211DRAFT_850353</name>
</gene>
<dbReference type="AlphaFoldDB" id="A0A3N4LJK3"/>
<keyword evidence="2" id="KW-1185">Reference proteome</keyword>
<evidence type="ECO:0000313" key="2">
    <source>
        <dbReference type="Proteomes" id="UP000267821"/>
    </source>
</evidence>
<name>A0A3N4LJK3_9PEZI</name>
<protein>
    <submittedName>
        <fullName evidence="1">Uncharacterized protein</fullName>
    </submittedName>
</protein>
<reference evidence="1 2" key="1">
    <citation type="journal article" date="2018" name="Nat. Ecol. Evol.">
        <title>Pezizomycetes genomes reveal the molecular basis of ectomycorrhizal truffle lifestyle.</title>
        <authorList>
            <person name="Murat C."/>
            <person name="Payen T."/>
            <person name="Noel B."/>
            <person name="Kuo A."/>
            <person name="Morin E."/>
            <person name="Chen J."/>
            <person name="Kohler A."/>
            <person name="Krizsan K."/>
            <person name="Balestrini R."/>
            <person name="Da Silva C."/>
            <person name="Montanini B."/>
            <person name="Hainaut M."/>
            <person name="Levati E."/>
            <person name="Barry K.W."/>
            <person name="Belfiori B."/>
            <person name="Cichocki N."/>
            <person name="Clum A."/>
            <person name="Dockter R.B."/>
            <person name="Fauchery L."/>
            <person name="Guy J."/>
            <person name="Iotti M."/>
            <person name="Le Tacon F."/>
            <person name="Lindquist E.A."/>
            <person name="Lipzen A."/>
            <person name="Malagnac F."/>
            <person name="Mello A."/>
            <person name="Molinier V."/>
            <person name="Miyauchi S."/>
            <person name="Poulain J."/>
            <person name="Riccioni C."/>
            <person name="Rubini A."/>
            <person name="Sitrit Y."/>
            <person name="Splivallo R."/>
            <person name="Traeger S."/>
            <person name="Wang M."/>
            <person name="Zifcakova L."/>
            <person name="Wipf D."/>
            <person name="Zambonelli A."/>
            <person name="Paolocci F."/>
            <person name="Nowrousian M."/>
            <person name="Ottonello S."/>
            <person name="Baldrian P."/>
            <person name="Spatafora J.W."/>
            <person name="Henrissat B."/>
            <person name="Nagy L.G."/>
            <person name="Aury J.M."/>
            <person name="Wincker P."/>
            <person name="Grigoriev I.V."/>
            <person name="Bonfante P."/>
            <person name="Martin F.M."/>
        </authorList>
    </citation>
    <scope>NUCLEOTIDE SEQUENCE [LARGE SCALE GENOMIC DNA]</scope>
    <source>
        <strain evidence="1 2">ATCC MYA-4762</strain>
    </source>
</reference>
<dbReference type="Proteomes" id="UP000267821">
    <property type="component" value="Unassembled WGS sequence"/>
</dbReference>
<dbReference type="InParanoid" id="A0A3N4LJK3"/>
<accession>A0A3N4LJK3</accession>